<protein>
    <submittedName>
        <fullName evidence="1">Uncharacterized protein</fullName>
    </submittedName>
</protein>
<name>A0A2I0VSZ9_9ASPA</name>
<evidence type="ECO:0000313" key="1">
    <source>
        <dbReference type="EMBL" id="PKU66533.1"/>
    </source>
</evidence>
<gene>
    <name evidence="1" type="ORF">MA16_Dca006861</name>
</gene>
<dbReference type="AlphaFoldDB" id="A0A2I0VSZ9"/>
<reference evidence="1 2" key="1">
    <citation type="journal article" date="2016" name="Sci. Rep.">
        <title>The Dendrobium catenatum Lindl. genome sequence provides insights into polysaccharide synthase, floral development and adaptive evolution.</title>
        <authorList>
            <person name="Zhang G.Q."/>
            <person name="Xu Q."/>
            <person name="Bian C."/>
            <person name="Tsai W.C."/>
            <person name="Yeh C.M."/>
            <person name="Liu K.W."/>
            <person name="Yoshida K."/>
            <person name="Zhang L.S."/>
            <person name="Chang S.B."/>
            <person name="Chen F."/>
            <person name="Shi Y."/>
            <person name="Su Y.Y."/>
            <person name="Zhang Y.Q."/>
            <person name="Chen L.J."/>
            <person name="Yin Y."/>
            <person name="Lin M."/>
            <person name="Huang H."/>
            <person name="Deng H."/>
            <person name="Wang Z.W."/>
            <person name="Zhu S.L."/>
            <person name="Zhao X."/>
            <person name="Deng C."/>
            <person name="Niu S.C."/>
            <person name="Huang J."/>
            <person name="Wang M."/>
            <person name="Liu G.H."/>
            <person name="Yang H.J."/>
            <person name="Xiao X.J."/>
            <person name="Hsiao Y.Y."/>
            <person name="Wu W.L."/>
            <person name="Chen Y.Y."/>
            <person name="Mitsuda N."/>
            <person name="Ohme-Takagi M."/>
            <person name="Luo Y.B."/>
            <person name="Van de Peer Y."/>
            <person name="Liu Z.J."/>
        </authorList>
    </citation>
    <scope>NUCLEOTIDE SEQUENCE [LARGE SCALE GENOMIC DNA]</scope>
    <source>
        <tissue evidence="1">The whole plant</tissue>
    </source>
</reference>
<organism evidence="1 2">
    <name type="scientific">Dendrobium catenatum</name>
    <dbReference type="NCBI Taxonomy" id="906689"/>
    <lineage>
        <taxon>Eukaryota</taxon>
        <taxon>Viridiplantae</taxon>
        <taxon>Streptophyta</taxon>
        <taxon>Embryophyta</taxon>
        <taxon>Tracheophyta</taxon>
        <taxon>Spermatophyta</taxon>
        <taxon>Magnoliopsida</taxon>
        <taxon>Liliopsida</taxon>
        <taxon>Asparagales</taxon>
        <taxon>Orchidaceae</taxon>
        <taxon>Epidendroideae</taxon>
        <taxon>Malaxideae</taxon>
        <taxon>Dendrobiinae</taxon>
        <taxon>Dendrobium</taxon>
    </lineage>
</organism>
<reference evidence="1 2" key="2">
    <citation type="journal article" date="2017" name="Nature">
        <title>The Apostasia genome and the evolution of orchids.</title>
        <authorList>
            <person name="Zhang G.Q."/>
            <person name="Liu K.W."/>
            <person name="Li Z."/>
            <person name="Lohaus R."/>
            <person name="Hsiao Y.Y."/>
            <person name="Niu S.C."/>
            <person name="Wang J.Y."/>
            <person name="Lin Y.C."/>
            <person name="Xu Q."/>
            <person name="Chen L.J."/>
            <person name="Yoshida K."/>
            <person name="Fujiwara S."/>
            <person name="Wang Z.W."/>
            <person name="Zhang Y.Q."/>
            <person name="Mitsuda N."/>
            <person name="Wang M."/>
            <person name="Liu G.H."/>
            <person name="Pecoraro L."/>
            <person name="Huang H.X."/>
            <person name="Xiao X.J."/>
            <person name="Lin M."/>
            <person name="Wu X.Y."/>
            <person name="Wu W.L."/>
            <person name="Chen Y.Y."/>
            <person name="Chang S.B."/>
            <person name="Sakamoto S."/>
            <person name="Ohme-Takagi M."/>
            <person name="Yagi M."/>
            <person name="Zeng S.J."/>
            <person name="Shen C.Y."/>
            <person name="Yeh C.M."/>
            <person name="Luo Y.B."/>
            <person name="Tsai W.C."/>
            <person name="Van de Peer Y."/>
            <person name="Liu Z.J."/>
        </authorList>
    </citation>
    <scope>NUCLEOTIDE SEQUENCE [LARGE SCALE GENOMIC DNA]</scope>
    <source>
        <tissue evidence="1">The whole plant</tissue>
    </source>
</reference>
<dbReference type="EMBL" id="KZ503267">
    <property type="protein sequence ID" value="PKU66533.1"/>
    <property type="molecule type" value="Genomic_DNA"/>
</dbReference>
<proteinExistence type="predicted"/>
<evidence type="ECO:0000313" key="2">
    <source>
        <dbReference type="Proteomes" id="UP000233837"/>
    </source>
</evidence>
<keyword evidence="2" id="KW-1185">Reference proteome</keyword>
<accession>A0A2I0VSZ9</accession>
<dbReference type="Proteomes" id="UP000233837">
    <property type="component" value="Unassembled WGS sequence"/>
</dbReference>
<sequence length="87" mass="9629">MVEVVKWSSKMANCSAKSPIGTGNFLLGQVGLPKRVDNHKENEGDYVYHCHLLPVDFEVSKDTSHAILAIRAQNGWIILPGFAISYD</sequence>